<evidence type="ECO:0000256" key="3">
    <source>
        <dbReference type="ARBA" id="ARBA00012438"/>
    </source>
</evidence>
<dbReference type="STRING" id="980251.GCA_001642875_02028"/>
<feature type="domain" description="Histidine kinase" evidence="12">
    <location>
        <begin position="239"/>
        <end position="453"/>
    </location>
</feature>
<dbReference type="KEGG" id="mff:MFFC18_09120"/>
<dbReference type="PANTHER" id="PTHR45436:SF8">
    <property type="entry name" value="HISTIDINE KINASE"/>
    <property type="match status" value="1"/>
</dbReference>
<dbReference type="Pfam" id="PF02518">
    <property type="entry name" value="HATPase_c"/>
    <property type="match status" value="1"/>
</dbReference>
<dbReference type="PROSITE" id="PS50109">
    <property type="entry name" value="HIS_KIN"/>
    <property type="match status" value="1"/>
</dbReference>
<dbReference type="SUPFAM" id="SSF47384">
    <property type="entry name" value="Homodimeric domain of signal transducing histidine kinase"/>
    <property type="match status" value="1"/>
</dbReference>
<dbReference type="CDD" id="cd00082">
    <property type="entry name" value="HisKA"/>
    <property type="match status" value="1"/>
</dbReference>
<evidence type="ECO:0000256" key="11">
    <source>
        <dbReference type="SAM" id="Phobius"/>
    </source>
</evidence>
<dbReference type="GO" id="GO:0005886">
    <property type="term" value="C:plasma membrane"/>
    <property type="evidence" value="ECO:0007669"/>
    <property type="project" value="TreeGrafter"/>
</dbReference>
<dbReference type="PRINTS" id="PR00344">
    <property type="entry name" value="BCTRLSENSOR"/>
</dbReference>
<evidence type="ECO:0000256" key="2">
    <source>
        <dbReference type="ARBA" id="ARBA00004370"/>
    </source>
</evidence>
<dbReference type="InterPro" id="IPR005467">
    <property type="entry name" value="His_kinase_dom"/>
</dbReference>
<proteinExistence type="predicted"/>
<evidence type="ECO:0000256" key="8">
    <source>
        <dbReference type="ARBA" id="ARBA00022989"/>
    </source>
</evidence>
<keyword evidence="7 14" id="KW-0418">Kinase</keyword>
<dbReference type="FunFam" id="3.30.565.10:FF:000006">
    <property type="entry name" value="Sensor histidine kinase WalK"/>
    <property type="match status" value="1"/>
</dbReference>
<protein>
    <recommendedName>
        <fullName evidence="3">histidine kinase</fullName>
        <ecNumber evidence="3">2.7.13.3</ecNumber>
    </recommendedName>
</protein>
<dbReference type="InterPro" id="IPR050428">
    <property type="entry name" value="TCS_sensor_his_kinase"/>
</dbReference>
<evidence type="ECO:0000256" key="9">
    <source>
        <dbReference type="ARBA" id="ARBA00023012"/>
    </source>
</evidence>
<keyword evidence="8 11" id="KW-1133">Transmembrane helix</keyword>
<dbReference type="SMART" id="SM00387">
    <property type="entry name" value="HATPase_c"/>
    <property type="match status" value="1"/>
</dbReference>
<feature type="domain" description="HAMP" evidence="13">
    <location>
        <begin position="178"/>
        <end position="231"/>
    </location>
</feature>
<dbReference type="Gene3D" id="3.30.565.10">
    <property type="entry name" value="Histidine kinase-like ATPase, C-terminal domain"/>
    <property type="match status" value="1"/>
</dbReference>
<dbReference type="EMBL" id="CP042912">
    <property type="protein sequence ID" value="QEG21060.1"/>
    <property type="molecule type" value="Genomic_DNA"/>
</dbReference>
<dbReference type="Gene3D" id="1.10.287.130">
    <property type="match status" value="1"/>
</dbReference>
<comment type="catalytic activity">
    <reaction evidence="1">
        <text>ATP + protein L-histidine = ADP + protein N-phospho-L-histidine.</text>
        <dbReference type="EC" id="2.7.13.3"/>
    </reaction>
</comment>
<keyword evidence="9" id="KW-0902">Two-component regulatory system</keyword>
<dbReference type="InterPro" id="IPR036890">
    <property type="entry name" value="HATPase_C_sf"/>
</dbReference>
<dbReference type="Pfam" id="PF00672">
    <property type="entry name" value="HAMP"/>
    <property type="match status" value="1"/>
</dbReference>
<name>A0A5B9P863_9BACT</name>
<evidence type="ECO:0000256" key="1">
    <source>
        <dbReference type="ARBA" id="ARBA00000085"/>
    </source>
</evidence>
<dbReference type="InterPro" id="IPR003661">
    <property type="entry name" value="HisK_dim/P_dom"/>
</dbReference>
<dbReference type="SUPFAM" id="SSF55874">
    <property type="entry name" value="ATPase domain of HSP90 chaperone/DNA topoisomerase II/histidine kinase"/>
    <property type="match status" value="1"/>
</dbReference>
<evidence type="ECO:0000256" key="4">
    <source>
        <dbReference type="ARBA" id="ARBA00022553"/>
    </source>
</evidence>
<accession>A0A5B9P863</accession>
<dbReference type="InterPro" id="IPR036097">
    <property type="entry name" value="HisK_dim/P_sf"/>
</dbReference>
<dbReference type="InterPro" id="IPR003594">
    <property type="entry name" value="HATPase_dom"/>
</dbReference>
<keyword evidence="15" id="KW-1185">Reference proteome</keyword>
<keyword evidence="4" id="KW-0597">Phosphoprotein</keyword>
<evidence type="ECO:0000259" key="12">
    <source>
        <dbReference type="PROSITE" id="PS50109"/>
    </source>
</evidence>
<evidence type="ECO:0000259" key="13">
    <source>
        <dbReference type="PROSITE" id="PS50885"/>
    </source>
</evidence>
<dbReference type="CDD" id="cd00075">
    <property type="entry name" value="HATPase"/>
    <property type="match status" value="1"/>
</dbReference>
<evidence type="ECO:0000256" key="6">
    <source>
        <dbReference type="ARBA" id="ARBA00022692"/>
    </source>
</evidence>
<keyword evidence="5 14" id="KW-0808">Transferase</keyword>
<dbReference type="AlphaFoldDB" id="A0A5B9P863"/>
<dbReference type="GO" id="GO:0000155">
    <property type="term" value="F:phosphorelay sensor kinase activity"/>
    <property type="evidence" value="ECO:0007669"/>
    <property type="project" value="InterPro"/>
</dbReference>
<dbReference type="SMART" id="SM00388">
    <property type="entry name" value="HisKA"/>
    <property type="match status" value="1"/>
</dbReference>
<organism evidence="14 15">
    <name type="scientific">Mariniblastus fucicola</name>
    <dbReference type="NCBI Taxonomy" id="980251"/>
    <lineage>
        <taxon>Bacteria</taxon>
        <taxon>Pseudomonadati</taxon>
        <taxon>Planctomycetota</taxon>
        <taxon>Planctomycetia</taxon>
        <taxon>Pirellulales</taxon>
        <taxon>Pirellulaceae</taxon>
        <taxon>Mariniblastus</taxon>
    </lineage>
</organism>
<dbReference type="Pfam" id="PF00512">
    <property type="entry name" value="HisKA"/>
    <property type="match status" value="1"/>
</dbReference>
<sequence length="454" mass="50869">MWNSLVVIALTLLSLFVARQAMVYTLEYETKDLLEGEIVELELATKQFHPDMRLVEEEFSRKILSHSRNEWFAGLFDDTGKLIWKSELFPDSFESDQATLNPSDQPHAANEKFAFRQADNAIACWHSFQLDSGDVFTIVLGEPTDFIGRDLWSLTKVLLWIGLAVVVIAPVGGYLLARSSLLPVQEIVETTRKLEPSRLEARLPIRGSGDELDQISGEINSFLDLNARYLNSQREFIANAAHELRSPLTAIQTSAEVCLAKPRTADDYREQLETVSEQCQFLRHLVNQLLELAESDARLKVNKVDFDFSDLVQKSVSIFEGVAEEKGIQLSINVPVAISCSGDPQKLIQVLNNLLDNAIKFSPPEGTVSVNLSSRDHEIDFRISNEGPGVDSLLLERIFDRFYQTDPARTHEQTGNGLGLSISKAIIELHEGRIRAESSGNLLEVSFQLPKSKI</sequence>
<dbReference type="Gene3D" id="6.10.340.10">
    <property type="match status" value="1"/>
</dbReference>
<dbReference type="PANTHER" id="PTHR45436">
    <property type="entry name" value="SENSOR HISTIDINE KINASE YKOH"/>
    <property type="match status" value="1"/>
</dbReference>
<dbReference type="InterPro" id="IPR004358">
    <property type="entry name" value="Sig_transdc_His_kin-like_C"/>
</dbReference>
<evidence type="ECO:0000313" key="14">
    <source>
        <dbReference type="EMBL" id="QEG21060.1"/>
    </source>
</evidence>
<dbReference type="PROSITE" id="PS50885">
    <property type="entry name" value="HAMP"/>
    <property type="match status" value="1"/>
</dbReference>
<comment type="subcellular location">
    <subcellularLocation>
        <location evidence="2">Membrane</location>
    </subcellularLocation>
</comment>
<feature type="transmembrane region" description="Helical" evidence="11">
    <location>
        <begin position="157"/>
        <end position="177"/>
    </location>
</feature>
<dbReference type="EC" id="2.7.13.3" evidence="3"/>
<keyword evidence="6 11" id="KW-0812">Transmembrane</keyword>
<keyword evidence="10 11" id="KW-0472">Membrane</keyword>
<evidence type="ECO:0000313" key="15">
    <source>
        <dbReference type="Proteomes" id="UP000322214"/>
    </source>
</evidence>
<evidence type="ECO:0000256" key="5">
    <source>
        <dbReference type="ARBA" id="ARBA00022679"/>
    </source>
</evidence>
<evidence type="ECO:0000256" key="7">
    <source>
        <dbReference type="ARBA" id="ARBA00022777"/>
    </source>
</evidence>
<dbReference type="Proteomes" id="UP000322214">
    <property type="component" value="Chromosome"/>
</dbReference>
<evidence type="ECO:0000256" key="10">
    <source>
        <dbReference type="ARBA" id="ARBA00023136"/>
    </source>
</evidence>
<gene>
    <name evidence="14" type="primary">cusS</name>
    <name evidence="14" type="ORF">MFFC18_09120</name>
</gene>
<reference evidence="14 15" key="1">
    <citation type="submission" date="2019-08" db="EMBL/GenBank/DDBJ databases">
        <title>Deep-cultivation of Planctomycetes and their phenomic and genomic characterization uncovers novel biology.</title>
        <authorList>
            <person name="Wiegand S."/>
            <person name="Jogler M."/>
            <person name="Boedeker C."/>
            <person name="Pinto D."/>
            <person name="Vollmers J."/>
            <person name="Rivas-Marin E."/>
            <person name="Kohn T."/>
            <person name="Peeters S.H."/>
            <person name="Heuer A."/>
            <person name="Rast P."/>
            <person name="Oberbeckmann S."/>
            <person name="Bunk B."/>
            <person name="Jeske O."/>
            <person name="Meyerdierks A."/>
            <person name="Storesund J.E."/>
            <person name="Kallscheuer N."/>
            <person name="Luecker S."/>
            <person name="Lage O.M."/>
            <person name="Pohl T."/>
            <person name="Merkel B.J."/>
            <person name="Hornburger P."/>
            <person name="Mueller R.-W."/>
            <person name="Bruemmer F."/>
            <person name="Labrenz M."/>
            <person name="Spormann A.M."/>
            <person name="Op den Camp H."/>
            <person name="Overmann J."/>
            <person name="Amann R."/>
            <person name="Jetten M.S.M."/>
            <person name="Mascher T."/>
            <person name="Medema M.H."/>
            <person name="Devos D.P."/>
            <person name="Kaster A.-K."/>
            <person name="Ovreas L."/>
            <person name="Rohde M."/>
            <person name="Galperin M.Y."/>
            <person name="Jogler C."/>
        </authorList>
    </citation>
    <scope>NUCLEOTIDE SEQUENCE [LARGE SCALE GENOMIC DNA]</scope>
    <source>
        <strain evidence="14 15">FC18</strain>
    </source>
</reference>
<dbReference type="InterPro" id="IPR003660">
    <property type="entry name" value="HAMP_dom"/>
</dbReference>